<sequence length="161" mass="17578">MAVYARVEDGVVVELVDTGDYEVNQLFAPDFLTSMVCVPEGVDVKPGTSISDIGQTFELPVVLGASGTTDTSNTKSEDPLAQERVWRQSILAASQWLTTRHRDEQELGRVTTLTVKQYLELLEYRQALRDWPAAESFPAIAARPEVPGCLAGVLSEASSFS</sequence>
<evidence type="ECO:0000313" key="2">
    <source>
        <dbReference type="EMBL" id="WLG86010.1"/>
    </source>
</evidence>
<protein>
    <submittedName>
        <fullName evidence="2">Phage tail assembly chaperone</fullName>
    </submittedName>
</protein>
<evidence type="ECO:0000313" key="3">
    <source>
        <dbReference type="Proteomes" id="UP001239418"/>
    </source>
</evidence>
<proteinExistence type="predicted"/>
<accession>A0ABY9EZB8</accession>
<dbReference type="Pfam" id="PF16778">
    <property type="entry name" value="Phage_tail_APC"/>
    <property type="match status" value="1"/>
</dbReference>
<organism evidence="2 3">
    <name type="scientific">Pseudomonas cucumis</name>
    <dbReference type="NCBI Taxonomy" id="2954082"/>
    <lineage>
        <taxon>Bacteria</taxon>
        <taxon>Pseudomonadati</taxon>
        <taxon>Pseudomonadota</taxon>
        <taxon>Gammaproteobacteria</taxon>
        <taxon>Pseudomonadales</taxon>
        <taxon>Pseudomonadaceae</taxon>
        <taxon>Pseudomonas</taxon>
    </lineage>
</organism>
<evidence type="ECO:0000259" key="1">
    <source>
        <dbReference type="Pfam" id="PF16778"/>
    </source>
</evidence>
<feature type="domain" description="Phage tail assembly chaperone-like" evidence="1">
    <location>
        <begin position="81"/>
        <end position="147"/>
    </location>
</feature>
<reference evidence="2 3" key="1">
    <citation type="submission" date="2023-02" db="EMBL/GenBank/DDBJ databases">
        <title>Evolution of Hrp T3SS in non-pathogenic Pseudomonas fluorescens.</title>
        <authorList>
            <person name="Liao K."/>
            <person name="Wei H."/>
            <person name="Gu Y."/>
        </authorList>
    </citation>
    <scope>NUCLEOTIDE SEQUENCE [LARGE SCALE GENOMIC DNA]</scope>
    <source>
        <strain evidence="2 3">FP1935</strain>
    </source>
</reference>
<gene>
    <name evidence="2" type="ORF">PSH97_05640</name>
</gene>
<dbReference type="Proteomes" id="UP001239418">
    <property type="component" value="Chromosome"/>
</dbReference>
<keyword evidence="3" id="KW-1185">Reference proteome</keyword>
<dbReference type="RefSeq" id="WP_305448429.1">
    <property type="nucleotide sequence ID" value="NZ_CP117454.1"/>
</dbReference>
<dbReference type="InterPro" id="IPR031893">
    <property type="entry name" value="Phage_tail_APC"/>
</dbReference>
<dbReference type="EMBL" id="CP117454">
    <property type="protein sequence ID" value="WLG86010.1"/>
    <property type="molecule type" value="Genomic_DNA"/>
</dbReference>
<name>A0ABY9EZB8_9PSED</name>